<reference evidence="1 2" key="1">
    <citation type="submission" date="2023-02" db="EMBL/GenBank/DDBJ databases">
        <title>LHISI_Scaffold_Assembly.</title>
        <authorList>
            <person name="Stuart O.P."/>
            <person name="Cleave R."/>
            <person name="Magrath M.J.L."/>
            <person name="Mikheyev A.S."/>
        </authorList>
    </citation>
    <scope>NUCLEOTIDE SEQUENCE [LARGE SCALE GENOMIC DNA]</scope>
    <source>
        <strain evidence="1">Daus_M_001</strain>
        <tissue evidence="1">Leg muscle</tissue>
    </source>
</reference>
<comment type="caution">
    <text evidence="1">The sequence shown here is derived from an EMBL/GenBank/DDBJ whole genome shotgun (WGS) entry which is preliminary data.</text>
</comment>
<dbReference type="Proteomes" id="UP001159363">
    <property type="component" value="Chromosome 4"/>
</dbReference>
<accession>A0ABQ9HG09</accession>
<keyword evidence="2" id="KW-1185">Reference proteome</keyword>
<sequence length="720" mass="80853">MNEFNRRVHYSREATKVTIPPGANKLVCIKKDEKGCRATSLPLGKVRELGLGMKVTLVELDHLLPRRINHRTRRRLSIVTVATSCRNELAATSGDHRVTRWVDGSSVNMPRRPHSEPYRITADTSPDFCTQETYWTFTLSEENARSSEASWQRRPLGEISDSSTSEYVMIQNNTNGCLCSIPPELSPRHSEVCARLHTPSKLPSCLLSNPIRAPRSIFEWAAKTSNRMLMRHQGVPSHKENQQVDGNSSAEIASTVLIMLIAWLVSREEAALPSSITPSMQSMLSWPMNLYSPLTYSSFALFTPGSGAGSVRMVRRMFMAYVFLQKRKGENVSGAEAARSGVAIAVHHLQAPAAETSPSRGTTDADYYWPSQRCGPYRPEIYQARVGSNHGTVASRIGLRKKVRKVFSNRGASRRPNFLKRQKSGETSTEYLGNNFLDAKHLRGNSLVGRRLTSSLLSADEGSAIAAQRQHPTRFPHEKIRMTPLGFELGSPWWKASKLTTPRYRRMKYTSAFVAVCCSEAGWVRWRLHLSVCLSVRPSVHSSIHPPTHPQNILLKLISNSMPLAKVQGFCQRAAKLLTHPINLYPNPYHITTPKLRTNHHARSLTTSLIHYIKNFNIICESPRPIYECIKEELHTHIHVYILTQCGAAVAERLSCSPPTIATGFNPRPGSLWDLRMGIVPDDAAGRQIFLGISRFPRPFIPALLHTHLNHSHWLSRPRC</sequence>
<protein>
    <submittedName>
        <fullName evidence="1">Uncharacterized protein</fullName>
    </submittedName>
</protein>
<gene>
    <name evidence="1" type="ORF">PR048_015045</name>
</gene>
<evidence type="ECO:0000313" key="1">
    <source>
        <dbReference type="EMBL" id="KAJ8883205.1"/>
    </source>
</evidence>
<dbReference type="EMBL" id="JARBHB010000005">
    <property type="protein sequence ID" value="KAJ8883205.1"/>
    <property type="molecule type" value="Genomic_DNA"/>
</dbReference>
<organism evidence="1 2">
    <name type="scientific">Dryococelus australis</name>
    <dbReference type="NCBI Taxonomy" id="614101"/>
    <lineage>
        <taxon>Eukaryota</taxon>
        <taxon>Metazoa</taxon>
        <taxon>Ecdysozoa</taxon>
        <taxon>Arthropoda</taxon>
        <taxon>Hexapoda</taxon>
        <taxon>Insecta</taxon>
        <taxon>Pterygota</taxon>
        <taxon>Neoptera</taxon>
        <taxon>Polyneoptera</taxon>
        <taxon>Phasmatodea</taxon>
        <taxon>Verophasmatodea</taxon>
        <taxon>Anareolatae</taxon>
        <taxon>Phasmatidae</taxon>
        <taxon>Eurycanthinae</taxon>
        <taxon>Dryococelus</taxon>
    </lineage>
</organism>
<evidence type="ECO:0000313" key="2">
    <source>
        <dbReference type="Proteomes" id="UP001159363"/>
    </source>
</evidence>
<name>A0ABQ9HG09_9NEOP</name>
<proteinExistence type="predicted"/>